<keyword evidence="2" id="KW-1185">Reference proteome</keyword>
<evidence type="ECO:0000313" key="2">
    <source>
        <dbReference type="Proteomes" id="UP000441399"/>
    </source>
</evidence>
<protein>
    <submittedName>
        <fullName evidence="1">Uncharacterized protein</fullName>
    </submittedName>
</protein>
<name>A0A5S9QZW8_9GAMM</name>
<dbReference type="EMBL" id="CACSIO010000060">
    <property type="protein sequence ID" value="CAA0124764.1"/>
    <property type="molecule type" value="Genomic_DNA"/>
</dbReference>
<gene>
    <name evidence="1" type="ORF">OPDIPICF_03230</name>
</gene>
<evidence type="ECO:0000313" key="1">
    <source>
        <dbReference type="EMBL" id="CAA0124764.1"/>
    </source>
</evidence>
<sequence length="42" mass="4829">MIEAFWGNSLSTGATAGRCQLEKFAMVSHEMIYQWIYLDKSN</sequence>
<accession>A0A5S9QZW8</accession>
<dbReference type="Proteomes" id="UP000441399">
    <property type="component" value="Unassembled WGS sequence"/>
</dbReference>
<organism evidence="1 2">
    <name type="scientific">BD1-7 clade bacterium</name>
    <dbReference type="NCBI Taxonomy" id="2029982"/>
    <lineage>
        <taxon>Bacteria</taxon>
        <taxon>Pseudomonadati</taxon>
        <taxon>Pseudomonadota</taxon>
        <taxon>Gammaproteobacteria</taxon>
        <taxon>Cellvibrionales</taxon>
        <taxon>Spongiibacteraceae</taxon>
        <taxon>BD1-7 clade</taxon>
    </lineage>
</organism>
<proteinExistence type="predicted"/>
<reference evidence="1 2" key="1">
    <citation type="submission" date="2019-11" db="EMBL/GenBank/DDBJ databases">
        <authorList>
            <person name="Holert J."/>
        </authorList>
    </citation>
    <scope>NUCLEOTIDE SEQUENCE [LARGE SCALE GENOMIC DNA]</scope>
    <source>
        <strain evidence="1">SB11_3</strain>
    </source>
</reference>
<dbReference type="AlphaFoldDB" id="A0A5S9QZW8"/>